<organism evidence="2 3">
    <name type="scientific">Rhodonia placenta</name>
    <dbReference type="NCBI Taxonomy" id="104341"/>
    <lineage>
        <taxon>Eukaryota</taxon>
        <taxon>Fungi</taxon>
        <taxon>Dikarya</taxon>
        <taxon>Basidiomycota</taxon>
        <taxon>Agaricomycotina</taxon>
        <taxon>Agaricomycetes</taxon>
        <taxon>Polyporales</taxon>
        <taxon>Adustoporiaceae</taxon>
        <taxon>Rhodonia</taxon>
    </lineage>
</organism>
<gene>
    <name evidence="2" type="ORF">IEO21_10390</name>
</gene>
<reference evidence="2" key="1">
    <citation type="submission" date="2020-11" db="EMBL/GenBank/DDBJ databases">
        <authorList>
            <person name="Koelle M."/>
            <person name="Horta M.A.C."/>
            <person name="Nowrousian M."/>
            <person name="Ohm R.A."/>
            <person name="Benz P."/>
            <person name="Pilgard A."/>
        </authorList>
    </citation>
    <scope>NUCLEOTIDE SEQUENCE</scope>
    <source>
        <strain evidence="2">FPRL280</strain>
    </source>
</reference>
<dbReference type="InterPro" id="IPR013087">
    <property type="entry name" value="Znf_C2H2_type"/>
</dbReference>
<evidence type="ECO:0000313" key="2">
    <source>
        <dbReference type="EMBL" id="KAF9800300.1"/>
    </source>
</evidence>
<evidence type="ECO:0000259" key="1">
    <source>
        <dbReference type="PROSITE" id="PS00028"/>
    </source>
</evidence>
<dbReference type="EMBL" id="JADOXO010000790">
    <property type="protein sequence ID" value="KAF9800300.1"/>
    <property type="molecule type" value="Genomic_DNA"/>
</dbReference>
<feature type="domain" description="C2H2-type" evidence="1">
    <location>
        <begin position="214"/>
        <end position="235"/>
    </location>
</feature>
<evidence type="ECO:0000313" key="3">
    <source>
        <dbReference type="Proteomes" id="UP000639403"/>
    </source>
</evidence>
<comment type="caution">
    <text evidence="2">The sequence shown here is derived from an EMBL/GenBank/DDBJ whole genome shotgun (WGS) entry which is preliminary data.</text>
</comment>
<dbReference type="PROSITE" id="PS00028">
    <property type="entry name" value="ZINC_FINGER_C2H2_1"/>
    <property type="match status" value="1"/>
</dbReference>
<dbReference type="AlphaFoldDB" id="A0A8H7NSM5"/>
<sequence>MSSQFLYTSMYSNTRDAFDYSVFSVPAVFPGPTADNIICPPHPGNMSHCHPASSDGNAQYAGLYNQINCFEHSAMLVGIRETFVPIFPAAAGLEMVAGDGAATFHVVSSDSAQATVPPGLVIANGPGLSQYSEPDPFPHIDPYILDLIATEAGIGDLNRAPWLYTPPGQEINNTEQTNGASKDATESEEHACLLAESSAAPAYRLAQPRKSAKCTLCDKSMIRSDALGRHLKKQHRMSDARAKAVVAHVAASKYLTLFSGNRPPSLPPCPSRILSLR</sequence>
<name>A0A8H7NSM5_9APHY</name>
<proteinExistence type="predicted"/>
<protein>
    <recommendedName>
        <fullName evidence="1">C2H2-type domain-containing protein</fullName>
    </recommendedName>
</protein>
<reference evidence="2" key="2">
    <citation type="journal article" name="Front. Microbiol.">
        <title>Degradative Capacity of Two Strains of Rhodonia placenta: From Phenotype to Genotype.</title>
        <authorList>
            <person name="Kolle M."/>
            <person name="Horta M.A.C."/>
            <person name="Nowrousian M."/>
            <person name="Ohm R.A."/>
            <person name="Benz J.P."/>
            <person name="Pilgard A."/>
        </authorList>
    </citation>
    <scope>NUCLEOTIDE SEQUENCE</scope>
    <source>
        <strain evidence="2">FPRL280</strain>
    </source>
</reference>
<accession>A0A8H7NSM5</accession>
<dbReference type="Proteomes" id="UP000639403">
    <property type="component" value="Unassembled WGS sequence"/>
</dbReference>